<dbReference type="Proteomes" id="UP000198967">
    <property type="component" value="Unassembled WGS sequence"/>
</dbReference>
<dbReference type="STRING" id="366584.SAMN05216377_108217"/>
<evidence type="ECO:0000313" key="4">
    <source>
        <dbReference type="Proteomes" id="UP000198967"/>
    </source>
</evidence>
<dbReference type="AlphaFoldDB" id="A0A1G7QXZ0"/>
<organism evidence="3 4">
    <name type="scientific">Pseudonocardia oroxyli</name>
    <dbReference type="NCBI Taxonomy" id="366584"/>
    <lineage>
        <taxon>Bacteria</taxon>
        <taxon>Bacillati</taxon>
        <taxon>Actinomycetota</taxon>
        <taxon>Actinomycetes</taxon>
        <taxon>Pseudonocardiales</taxon>
        <taxon>Pseudonocardiaceae</taxon>
        <taxon>Pseudonocardia</taxon>
    </lineage>
</organism>
<dbReference type="OrthoDB" id="4629613at2"/>
<protein>
    <submittedName>
        <fullName evidence="3">Transglycosylase SLT domain-containing protein</fullName>
    </submittedName>
</protein>
<reference evidence="3 4" key="1">
    <citation type="submission" date="2016-10" db="EMBL/GenBank/DDBJ databases">
        <authorList>
            <person name="de Groot N.N."/>
        </authorList>
    </citation>
    <scope>NUCLEOTIDE SEQUENCE [LARGE SCALE GENOMIC DNA]</scope>
    <source>
        <strain evidence="3 4">CGMCC 4.3143</strain>
    </source>
</reference>
<dbReference type="SUPFAM" id="SSF53955">
    <property type="entry name" value="Lysozyme-like"/>
    <property type="match status" value="1"/>
</dbReference>
<evidence type="ECO:0000256" key="1">
    <source>
        <dbReference type="SAM" id="SignalP"/>
    </source>
</evidence>
<name>A0A1G7QXZ0_PSEOR</name>
<dbReference type="EMBL" id="FNBE01000008">
    <property type="protein sequence ID" value="SDG03365.1"/>
    <property type="molecule type" value="Genomic_DNA"/>
</dbReference>
<accession>A0A1G7QXZ0</accession>
<keyword evidence="4" id="KW-1185">Reference proteome</keyword>
<sequence length="239" mass="24080">MSRRTVASHTAAVGAAFGVLATGTFAAVTSGGATGAVADAAETGPATMATTLAANEAVLPAADTVSSAAHVTPAAFGVDDLDAGEDFDLSALDKAGKIADAIAQKQAEEAAAQAEADRLDAIIAKGGLDGWIAEALRICDLPQDLAPSVKKVIMAESGGNPKAVNNWDANALRGTPSQGLMQTIPSTFKKFVHPSLAGRPITDPVANITAGVRYMVATYGLSTLEAGGRSNHAGDYIGY</sequence>
<gene>
    <name evidence="3" type="ORF">SAMN05216377_108217</name>
</gene>
<dbReference type="Pfam" id="PF01464">
    <property type="entry name" value="SLT"/>
    <property type="match status" value="1"/>
</dbReference>
<feature type="domain" description="Transglycosylase SLT" evidence="2">
    <location>
        <begin position="148"/>
        <end position="219"/>
    </location>
</feature>
<feature type="signal peptide" evidence="1">
    <location>
        <begin position="1"/>
        <end position="26"/>
    </location>
</feature>
<evidence type="ECO:0000313" key="3">
    <source>
        <dbReference type="EMBL" id="SDG03365.1"/>
    </source>
</evidence>
<dbReference type="Gene3D" id="1.10.530.10">
    <property type="match status" value="1"/>
</dbReference>
<evidence type="ECO:0000259" key="2">
    <source>
        <dbReference type="Pfam" id="PF01464"/>
    </source>
</evidence>
<feature type="chain" id="PRO_5038793981" evidence="1">
    <location>
        <begin position="27"/>
        <end position="239"/>
    </location>
</feature>
<dbReference type="InterPro" id="IPR023346">
    <property type="entry name" value="Lysozyme-like_dom_sf"/>
</dbReference>
<proteinExistence type="predicted"/>
<dbReference type="RefSeq" id="WP_093084112.1">
    <property type="nucleotide sequence ID" value="NZ_FNBE01000008.1"/>
</dbReference>
<keyword evidence="1" id="KW-0732">Signal</keyword>
<dbReference type="InterPro" id="IPR008258">
    <property type="entry name" value="Transglycosylase_SLT_dom_1"/>
</dbReference>